<evidence type="ECO:0000256" key="1">
    <source>
        <dbReference type="ARBA" id="ARBA00004196"/>
    </source>
</evidence>
<keyword evidence="4" id="KW-1185">Reference proteome</keyword>
<dbReference type="EMBL" id="CP137852">
    <property type="protein sequence ID" value="WPB84919.1"/>
    <property type="molecule type" value="Genomic_DNA"/>
</dbReference>
<dbReference type="PANTHER" id="PTHR30386:SF19">
    <property type="entry name" value="MULTIDRUG EXPORT PROTEIN EMRA-RELATED"/>
    <property type="match status" value="1"/>
</dbReference>
<reference evidence="3 4" key="1">
    <citation type="submission" date="2023-11" db="EMBL/GenBank/DDBJ databases">
        <title>Arctic aerobic anoxygenic photoheterotroph Sediminicoccus rosea KRV36 adapts its photosynthesis to long days of polar summer.</title>
        <authorList>
            <person name="Tomasch J."/>
            <person name="Kopejtka K."/>
            <person name="Bily T."/>
            <person name="Gardiner A.T."/>
            <person name="Gardian Z."/>
            <person name="Shivaramu S."/>
            <person name="Koblizek M."/>
            <person name="Engelhardt F."/>
            <person name="Kaftan D."/>
        </authorList>
    </citation>
    <scope>NUCLEOTIDE SEQUENCE [LARGE SCALE GENOMIC DNA]</scope>
    <source>
        <strain evidence="3 4">R-30</strain>
    </source>
</reference>
<comment type="subcellular location">
    <subcellularLocation>
        <location evidence="1">Cell envelope</location>
    </subcellularLocation>
</comment>
<evidence type="ECO:0000313" key="4">
    <source>
        <dbReference type="Proteomes" id="UP001305521"/>
    </source>
</evidence>
<feature type="coiled-coil region" evidence="2">
    <location>
        <begin position="251"/>
        <end position="292"/>
    </location>
</feature>
<protein>
    <recommendedName>
        <fullName evidence="5">Multidrug resistance efflux pump</fullName>
    </recommendedName>
</protein>
<evidence type="ECO:0008006" key="5">
    <source>
        <dbReference type="Google" id="ProtNLM"/>
    </source>
</evidence>
<dbReference type="Proteomes" id="UP001305521">
    <property type="component" value="Chromosome"/>
</dbReference>
<proteinExistence type="predicted"/>
<sequence>MPDISPPGTSRAEAFEAMSRATTGLSLPPAAPLPARRGFLARRGRLLLALVLVGAAVAGMLHQQLTLSTAHAVISAHTLPVRSPIGGEVTDLVGEPGAELPHGLAFARIENMQADRGRVLDAQQDGERARMEVDALIGQIRALEAMAGELRARAALHRDVLAEENQAWLAEAEALRSAALARAERAARDAARAGELARGGHASLAARERAEAELEIARREAEAQGMRMLALQRQAAAARLGAFTQPGQTGAAYADQRLDELTLRRDELMRQLSLQQAALDRAERRLAEERQLHEARRSAVISPPRSLILWRLHTQAGQRVLPEEILAELVDCRSAFLLASVPQSALPHVPPGSTARLRLAGEAVERRGMVVGRQGEAEAREGGNLAALPTRTPGQTALLRIALPPFEPEKACPVGRTGRVIFDGRGLPRPW</sequence>
<dbReference type="PANTHER" id="PTHR30386">
    <property type="entry name" value="MEMBRANE FUSION SUBUNIT OF EMRAB-TOLC MULTIDRUG EFFLUX PUMP"/>
    <property type="match status" value="1"/>
</dbReference>
<evidence type="ECO:0000256" key="2">
    <source>
        <dbReference type="SAM" id="Coils"/>
    </source>
</evidence>
<dbReference type="InterPro" id="IPR050739">
    <property type="entry name" value="MFP"/>
</dbReference>
<gene>
    <name evidence="3" type="ORF">R9Z33_22865</name>
</gene>
<accession>A0ABZ0PGP9</accession>
<name>A0ABZ0PGP9_9PROT</name>
<keyword evidence="2" id="KW-0175">Coiled coil</keyword>
<feature type="coiled-coil region" evidence="2">
    <location>
        <begin position="133"/>
        <end position="227"/>
    </location>
</feature>
<evidence type="ECO:0000313" key="3">
    <source>
        <dbReference type="EMBL" id="WPB84919.1"/>
    </source>
</evidence>
<organism evidence="3 4">
    <name type="scientific">Sediminicoccus rosea</name>
    <dbReference type="NCBI Taxonomy" id="1225128"/>
    <lineage>
        <taxon>Bacteria</taxon>
        <taxon>Pseudomonadati</taxon>
        <taxon>Pseudomonadota</taxon>
        <taxon>Alphaproteobacteria</taxon>
        <taxon>Acetobacterales</taxon>
        <taxon>Roseomonadaceae</taxon>
        <taxon>Sediminicoccus</taxon>
    </lineage>
</organism>
<dbReference type="RefSeq" id="WP_318648882.1">
    <property type="nucleotide sequence ID" value="NZ_CP137852.1"/>
</dbReference>